<dbReference type="FunFam" id="3.30.565.10:FF:000010">
    <property type="entry name" value="Sensor histidine kinase RcsC"/>
    <property type="match status" value="1"/>
</dbReference>
<keyword evidence="10" id="KW-0902">Two-component regulatory system</keyword>
<feature type="transmembrane region" description="Helical" evidence="13">
    <location>
        <begin position="127"/>
        <end position="156"/>
    </location>
</feature>
<dbReference type="PANTHER" id="PTHR43047">
    <property type="entry name" value="TWO-COMPONENT HISTIDINE PROTEIN KINASE"/>
    <property type="match status" value="1"/>
</dbReference>
<dbReference type="EMBL" id="MCGG01000088">
    <property type="protein sequence ID" value="OEJ63672.1"/>
    <property type="molecule type" value="Genomic_DNA"/>
</dbReference>
<feature type="transmembrane region" description="Helical" evidence="13">
    <location>
        <begin position="513"/>
        <end position="533"/>
    </location>
</feature>
<dbReference type="CDD" id="cd00082">
    <property type="entry name" value="HisKA"/>
    <property type="match status" value="1"/>
</dbReference>
<feature type="coiled-coil region" evidence="12">
    <location>
        <begin position="538"/>
        <end position="572"/>
    </location>
</feature>
<feature type="transmembrane region" description="Helical" evidence="13">
    <location>
        <begin position="61"/>
        <end position="78"/>
    </location>
</feature>
<dbReference type="InterPro" id="IPR006189">
    <property type="entry name" value="CHASE_dom"/>
</dbReference>
<dbReference type="SMART" id="SM00387">
    <property type="entry name" value="HATPase_c"/>
    <property type="match status" value="1"/>
</dbReference>
<keyword evidence="4" id="KW-1003">Cell membrane</keyword>
<evidence type="ECO:0000256" key="12">
    <source>
        <dbReference type="SAM" id="Coils"/>
    </source>
</evidence>
<evidence type="ECO:0000259" key="14">
    <source>
        <dbReference type="PROSITE" id="PS50109"/>
    </source>
</evidence>
<proteinExistence type="predicted"/>
<feature type="transmembrane region" description="Helical" evidence="13">
    <location>
        <begin position="90"/>
        <end position="111"/>
    </location>
</feature>
<dbReference type="CDD" id="cd16922">
    <property type="entry name" value="HATPase_EvgS-ArcB-TorS-like"/>
    <property type="match status" value="1"/>
</dbReference>
<dbReference type="InterPro" id="IPR003594">
    <property type="entry name" value="HATPase_dom"/>
</dbReference>
<evidence type="ECO:0000256" key="2">
    <source>
        <dbReference type="ARBA" id="ARBA00004651"/>
    </source>
</evidence>
<feature type="domain" description="CHASE" evidence="15">
    <location>
        <begin position="262"/>
        <end position="435"/>
    </location>
</feature>
<protein>
    <recommendedName>
        <fullName evidence="3">histidine kinase</fullName>
        <ecNumber evidence="3">2.7.13.3</ecNumber>
    </recommendedName>
</protein>
<dbReference type="InterPro" id="IPR036890">
    <property type="entry name" value="HATPase_C_sf"/>
</dbReference>
<dbReference type="InterPro" id="IPR004358">
    <property type="entry name" value="Sig_transdc_His_kin-like_C"/>
</dbReference>
<evidence type="ECO:0000313" key="17">
    <source>
        <dbReference type="Proteomes" id="UP000095347"/>
    </source>
</evidence>
<dbReference type="InterPro" id="IPR036097">
    <property type="entry name" value="HisK_dim/P_sf"/>
</dbReference>
<keyword evidence="6" id="KW-0808">Transferase</keyword>
<dbReference type="InterPro" id="IPR042240">
    <property type="entry name" value="CHASE_sf"/>
</dbReference>
<dbReference type="GO" id="GO:0005886">
    <property type="term" value="C:plasma membrane"/>
    <property type="evidence" value="ECO:0007669"/>
    <property type="project" value="UniProtKB-SubCell"/>
</dbReference>
<evidence type="ECO:0000256" key="1">
    <source>
        <dbReference type="ARBA" id="ARBA00000085"/>
    </source>
</evidence>
<dbReference type="STRING" id="28181.BEN30_17550"/>
<evidence type="ECO:0000256" key="9">
    <source>
        <dbReference type="ARBA" id="ARBA00022989"/>
    </source>
</evidence>
<evidence type="ECO:0000256" key="3">
    <source>
        <dbReference type="ARBA" id="ARBA00012438"/>
    </source>
</evidence>
<keyword evidence="7 13" id="KW-0812">Transmembrane</keyword>
<comment type="subcellular location">
    <subcellularLocation>
        <location evidence="2">Cell membrane</location>
        <topology evidence="2">Multi-pass membrane protein</topology>
    </subcellularLocation>
</comment>
<evidence type="ECO:0000256" key="8">
    <source>
        <dbReference type="ARBA" id="ARBA00022777"/>
    </source>
</evidence>
<dbReference type="Gene3D" id="3.30.565.10">
    <property type="entry name" value="Histidine kinase-like ATPase, C-terminal domain"/>
    <property type="match status" value="1"/>
</dbReference>
<evidence type="ECO:0000256" key="11">
    <source>
        <dbReference type="ARBA" id="ARBA00023136"/>
    </source>
</evidence>
<dbReference type="PROSITE" id="PS50109">
    <property type="entry name" value="HIS_KIN"/>
    <property type="match status" value="1"/>
</dbReference>
<evidence type="ECO:0000256" key="5">
    <source>
        <dbReference type="ARBA" id="ARBA00022553"/>
    </source>
</evidence>
<dbReference type="Pfam" id="PF05231">
    <property type="entry name" value="MASE1"/>
    <property type="match status" value="1"/>
</dbReference>
<evidence type="ECO:0000256" key="6">
    <source>
        <dbReference type="ARBA" id="ARBA00022679"/>
    </source>
</evidence>
<dbReference type="SMART" id="SM01079">
    <property type="entry name" value="CHASE"/>
    <property type="match status" value="1"/>
</dbReference>
<sequence length="830" mass="92214">MTIYEDRYAGRWVLLSLGVAIAYAVTGKLSLMLAIPPGFATAIWPPAGIALAVTLIWGSKVLPGVFVGSILTNIWTFLDPSSDQTVAELIIVPTIIGIGSAVQAMVGAYLIRKFANFPNRLDKERDIFLFMLFGGPIGCLINATVGVGSLMLTGIIPSTNTLTNFMTWWAGDVTGVLIFTPLVLLYTMKPRESWKPRQLTVTLSMTGAFILTVFFVNSGLQWERQRLKFQFDQQLLPLAPAIEQTLSKYINVLYSLEGFYAATPNMTRQQFSKFTQRQFTILPGIQALSWNPLIHQNERAQFESAIQQEGFAHFHITERNADGKLIPANDRDEYVSVQFIEPFDSNIKAFGFDVASNKIRKEALELARATGQPFATAPIKLIQETGSQFGILVFMPIYQTNGSDKTTQKTRTNLTGYMVGVFRGGDIIKSAIEHLDQEGISYRLSDKTEPYNVEVLIETTLHEMTVSVLDEEGIFGGYLPISRHTSVNFAGREWIYEVSPTQSYLTKHRQNDAWIILVGGMVLTSFVGAFFLITTGRREFLKDQVEEKTKNLRNQRKIAEQERDKAEQASKAKTNFINVVSHELRTPTQGLKGPLEEFSKQLALFKGMKKLNALKLAIPSEYREPLQQAINDLETEVVEIANGGLESANHLLTLINEILDFAKMDAGKLTINPTSTNVSDSINDVINIIGSKIKNKNLDLKLTVPNNVWVWADPIRLKQILINILGNAEKFCDEGRISVSVEQEGNLVHFIISDTGLGVPSDKLDIIFKAFEQIDDSMKREFGGTGLGLPLAADLVERQGGKIWVQSEQNVGSHFHFTLPVAGINGAGYG</sequence>
<keyword evidence="11 13" id="KW-0472">Membrane</keyword>
<dbReference type="InterPro" id="IPR003661">
    <property type="entry name" value="HisK_dim/P_dom"/>
</dbReference>
<comment type="catalytic activity">
    <reaction evidence="1">
        <text>ATP + protein L-histidine = ADP + protein N-phospho-L-histidine.</text>
        <dbReference type="EC" id="2.7.13.3"/>
    </reaction>
</comment>
<dbReference type="Pfam" id="PF02518">
    <property type="entry name" value="HATPase_c"/>
    <property type="match status" value="1"/>
</dbReference>
<dbReference type="GO" id="GO:0000155">
    <property type="term" value="F:phosphorelay sensor kinase activity"/>
    <property type="evidence" value="ECO:0007669"/>
    <property type="project" value="InterPro"/>
</dbReference>
<dbReference type="SUPFAM" id="SSF55874">
    <property type="entry name" value="ATPase domain of HSP90 chaperone/DNA topoisomerase II/histidine kinase"/>
    <property type="match status" value="1"/>
</dbReference>
<dbReference type="RefSeq" id="WP_069959590.1">
    <property type="nucleotide sequence ID" value="NZ_MCGG01000088.1"/>
</dbReference>
<dbReference type="PANTHER" id="PTHR43047:SF64">
    <property type="entry name" value="HISTIDINE KINASE CONTAINING CHEY-HOMOLOGOUS RECEIVER DOMAIN AND PAS DOMAIN-RELATED"/>
    <property type="match status" value="1"/>
</dbReference>
<feature type="transmembrane region" description="Helical" evidence="13">
    <location>
        <begin position="12"/>
        <end position="33"/>
    </location>
</feature>
<dbReference type="Gene3D" id="3.30.450.350">
    <property type="entry name" value="CHASE domain"/>
    <property type="match status" value="1"/>
</dbReference>
<dbReference type="InterPro" id="IPR005467">
    <property type="entry name" value="His_kinase_dom"/>
</dbReference>
<keyword evidence="8" id="KW-0418">Kinase</keyword>
<dbReference type="Proteomes" id="UP000095347">
    <property type="component" value="Unassembled WGS sequence"/>
</dbReference>
<evidence type="ECO:0000259" key="15">
    <source>
        <dbReference type="PROSITE" id="PS50839"/>
    </source>
</evidence>
<feature type="domain" description="Histidine kinase" evidence="14">
    <location>
        <begin position="579"/>
        <end position="823"/>
    </location>
</feature>
<accession>A0A1E5Q3M1</accession>
<dbReference type="SUPFAM" id="SSF47384">
    <property type="entry name" value="Homodimeric domain of signal transducing histidine kinase"/>
    <property type="match status" value="1"/>
</dbReference>
<keyword evidence="5" id="KW-0597">Phosphoprotein</keyword>
<evidence type="ECO:0000256" key="13">
    <source>
        <dbReference type="SAM" id="Phobius"/>
    </source>
</evidence>
<dbReference type="Gene3D" id="1.10.287.130">
    <property type="match status" value="1"/>
</dbReference>
<feature type="non-terminal residue" evidence="16">
    <location>
        <position position="830"/>
    </location>
</feature>
<dbReference type="Pfam" id="PF00512">
    <property type="entry name" value="HisKA"/>
    <property type="match status" value="1"/>
</dbReference>
<dbReference type="Pfam" id="PF03924">
    <property type="entry name" value="CHASE"/>
    <property type="match status" value="1"/>
</dbReference>
<dbReference type="InterPro" id="IPR007895">
    <property type="entry name" value="MASE1"/>
</dbReference>
<evidence type="ECO:0000313" key="16">
    <source>
        <dbReference type="EMBL" id="OEJ63672.1"/>
    </source>
</evidence>
<reference evidence="17" key="1">
    <citation type="submission" date="2016-07" db="EMBL/GenBank/DDBJ databases">
        <authorList>
            <person name="Florea S."/>
            <person name="Webb J.S."/>
            <person name="Jaromczyk J."/>
            <person name="Schardl C.L."/>
        </authorList>
    </citation>
    <scope>NUCLEOTIDE SEQUENCE [LARGE SCALE GENOMIC DNA]</scope>
    <source>
        <strain evidence="17">MV-1</strain>
    </source>
</reference>
<dbReference type="EC" id="2.7.13.3" evidence="3"/>
<gene>
    <name evidence="16" type="ORF">BEN30_17550</name>
</gene>
<keyword evidence="9 13" id="KW-1133">Transmembrane helix</keyword>
<evidence type="ECO:0000256" key="7">
    <source>
        <dbReference type="ARBA" id="ARBA00022692"/>
    </source>
</evidence>
<feature type="transmembrane region" description="Helical" evidence="13">
    <location>
        <begin position="199"/>
        <end position="220"/>
    </location>
</feature>
<name>A0A1E5Q3M1_9PROT</name>
<feature type="transmembrane region" description="Helical" evidence="13">
    <location>
        <begin position="168"/>
        <end position="187"/>
    </location>
</feature>
<dbReference type="AlphaFoldDB" id="A0A1E5Q3M1"/>
<keyword evidence="12" id="KW-0175">Coiled coil</keyword>
<dbReference type="SMART" id="SM00388">
    <property type="entry name" value="HisKA"/>
    <property type="match status" value="1"/>
</dbReference>
<dbReference type="PROSITE" id="PS50839">
    <property type="entry name" value="CHASE"/>
    <property type="match status" value="1"/>
</dbReference>
<dbReference type="PRINTS" id="PR00344">
    <property type="entry name" value="BCTRLSENSOR"/>
</dbReference>
<comment type="caution">
    <text evidence="16">The sequence shown here is derived from an EMBL/GenBank/DDBJ whole genome shotgun (WGS) entry which is preliminary data.</text>
</comment>
<keyword evidence="17" id="KW-1185">Reference proteome</keyword>
<evidence type="ECO:0000256" key="10">
    <source>
        <dbReference type="ARBA" id="ARBA00023012"/>
    </source>
</evidence>
<evidence type="ECO:0000256" key="4">
    <source>
        <dbReference type="ARBA" id="ARBA00022475"/>
    </source>
</evidence>
<organism evidence="16 17">
    <name type="scientific">Magnetovibrio blakemorei</name>
    <dbReference type="NCBI Taxonomy" id="28181"/>
    <lineage>
        <taxon>Bacteria</taxon>
        <taxon>Pseudomonadati</taxon>
        <taxon>Pseudomonadota</taxon>
        <taxon>Alphaproteobacteria</taxon>
        <taxon>Rhodospirillales</taxon>
        <taxon>Magnetovibrionaceae</taxon>
        <taxon>Magnetovibrio</taxon>
    </lineage>
</organism>